<name>A0A0W0SKL2_9GAMM</name>
<dbReference type="AlphaFoldDB" id="A0A0W0SKL2"/>
<evidence type="ECO:0000313" key="1">
    <source>
        <dbReference type="EMBL" id="KTC83793.1"/>
    </source>
</evidence>
<dbReference type="RefSeq" id="WP_058441732.1">
    <property type="nucleotide sequence ID" value="NZ_CAAAHU010000019.1"/>
</dbReference>
<dbReference type="PATRIC" id="fig|29422.6.peg.1715"/>
<organism evidence="1 2">
    <name type="scientific">Legionella brunensis</name>
    <dbReference type="NCBI Taxonomy" id="29422"/>
    <lineage>
        <taxon>Bacteria</taxon>
        <taxon>Pseudomonadati</taxon>
        <taxon>Pseudomonadota</taxon>
        <taxon>Gammaproteobacteria</taxon>
        <taxon>Legionellales</taxon>
        <taxon>Legionellaceae</taxon>
        <taxon>Legionella</taxon>
    </lineage>
</organism>
<protein>
    <submittedName>
        <fullName evidence="1">Periplasmic ligand-binding sensor domain protein</fullName>
    </submittedName>
</protein>
<evidence type="ECO:0000313" key="2">
    <source>
        <dbReference type="Proteomes" id="UP000054742"/>
    </source>
</evidence>
<accession>A0A0W0SKL2</accession>
<dbReference type="OrthoDB" id="5637673at2"/>
<dbReference type="Pfam" id="PF18405">
    <property type="entry name" value="SLC25_like"/>
    <property type="match status" value="1"/>
</dbReference>
<gene>
    <name evidence="1" type="ORF">Lbru_1616</name>
</gene>
<proteinExistence type="predicted"/>
<dbReference type="STRING" id="29422.Lbru_1616"/>
<dbReference type="EMBL" id="LNXV01000013">
    <property type="protein sequence ID" value="KTC83793.1"/>
    <property type="molecule type" value="Genomic_DNA"/>
</dbReference>
<dbReference type="Proteomes" id="UP000054742">
    <property type="component" value="Unassembled WGS sequence"/>
</dbReference>
<sequence length="323" mass="35890">MQERIETTKDSEMSSRGIAYTMANLSFKTAAISLSVSVFTQPFQAILTQLQHSSGTSPFAGGFFRSIYRGLGSSIVNLYRGFGPYAMAGQKRGAVAVTAKQTTREEEAIENEISIHQRWIGTFSFSQADLALSNALNSKAKLESAKIATKENFRWSIFNYWKLTSSTWGSRSVAGFINFAALGFVGDYISSFYKFNDEFYNKLLGGATAGVVATFFTTLPNSYADRKILMSTIEEGRVLTASPFTMFNQAKNHVKKVGLQEALTAVRYNFLKEVLIRSPQSALTFSIIFGMDHLLGLEPLRRFWPVSQERDYPEESSGPSQGM</sequence>
<keyword evidence="2" id="KW-1185">Reference proteome</keyword>
<comment type="caution">
    <text evidence="1">The sequence shown here is derived from an EMBL/GenBank/DDBJ whole genome shotgun (WGS) entry which is preliminary data.</text>
</comment>
<dbReference type="InterPro" id="IPR041000">
    <property type="entry name" value="Serine_protease"/>
</dbReference>
<reference evidence="1 2" key="1">
    <citation type="submission" date="2015-11" db="EMBL/GenBank/DDBJ databases">
        <title>Genomic analysis of 38 Legionella species identifies large and diverse effector repertoires.</title>
        <authorList>
            <person name="Burstein D."/>
            <person name="Amaro F."/>
            <person name="Zusman T."/>
            <person name="Lifshitz Z."/>
            <person name="Cohen O."/>
            <person name="Gilbert J.A."/>
            <person name="Pupko T."/>
            <person name="Shuman H.A."/>
            <person name="Segal G."/>
        </authorList>
    </citation>
    <scope>NUCLEOTIDE SEQUENCE [LARGE SCALE GENOMIC DNA]</scope>
    <source>
        <strain evidence="1 2">ATCC 43878</strain>
    </source>
</reference>